<dbReference type="EMBL" id="JAMQAW010000116">
    <property type="protein sequence ID" value="MCM2394342.1"/>
    <property type="molecule type" value="Genomic_DNA"/>
</dbReference>
<gene>
    <name evidence="1" type="ORF">NBG84_39785</name>
</gene>
<proteinExistence type="predicted"/>
<comment type="caution">
    <text evidence="1">The sequence shown here is derived from an EMBL/GenBank/DDBJ whole genome shotgun (WGS) entry which is preliminary data.</text>
</comment>
<dbReference type="Proteomes" id="UP001431429">
    <property type="component" value="Unassembled WGS sequence"/>
</dbReference>
<accession>A0ABT0V0H0</accession>
<protein>
    <submittedName>
        <fullName evidence="1">Uncharacterized protein</fullName>
    </submittedName>
</protein>
<organism evidence="1 2">
    <name type="scientific">Streptomyces albipurpureus</name>
    <dbReference type="NCBI Taxonomy" id="2897419"/>
    <lineage>
        <taxon>Bacteria</taxon>
        <taxon>Bacillati</taxon>
        <taxon>Actinomycetota</taxon>
        <taxon>Actinomycetes</taxon>
        <taxon>Kitasatosporales</taxon>
        <taxon>Streptomycetaceae</taxon>
        <taxon>Streptomyces</taxon>
    </lineage>
</organism>
<evidence type="ECO:0000313" key="2">
    <source>
        <dbReference type="Proteomes" id="UP001431429"/>
    </source>
</evidence>
<dbReference type="RefSeq" id="WP_250924622.1">
    <property type="nucleotide sequence ID" value="NZ_JAMQAW010000116.1"/>
</dbReference>
<name>A0ABT0V0H0_9ACTN</name>
<evidence type="ECO:0000313" key="1">
    <source>
        <dbReference type="EMBL" id="MCM2394342.1"/>
    </source>
</evidence>
<sequence length="83" mass="9057">METGQAPVWTAWVDGEPVEVPATIAGVREQLAPERREEFDRVIAETPGEDLHRVLAMWALPDGAWAQINADFDRIEAAGAAST</sequence>
<keyword evidence="2" id="KW-1185">Reference proteome</keyword>
<reference evidence="1" key="1">
    <citation type="submission" date="2022-06" db="EMBL/GenBank/DDBJ databases">
        <title>Genome public.</title>
        <authorList>
            <person name="Sun Q."/>
        </authorList>
    </citation>
    <scope>NUCLEOTIDE SEQUENCE</scope>
    <source>
        <strain evidence="1">CWNU-1</strain>
    </source>
</reference>